<protein>
    <submittedName>
        <fullName evidence="6">ABC transporter ATP-binding protein</fullName>
    </submittedName>
</protein>
<keyword evidence="3" id="KW-0547">Nucleotide-binding</keyword>
<feature type="domain" description="ABC transporter" evidence="5">
    <location>
        <begin position="7"/>
        <end position="235"/>
    </location>
</feature>
<dbReference type="Gene3D" id="3.40.50.300">
    <property type="entry name" value="P-loop containing nucleotide triphosphate hydrolases"/>
    <property type="match status" value="1"/>
</dbReference>
<evidence type="ECO:0000259" key="5">
    <source>
        <dbReference type="PROSITE" id="PS50893"/>
    </source>
</evidence>
<dbReference type="PANTHER" id="PTHR42711:SF5">
    <property type="entry name" value="ABC TRANSPORTER ATP-BINDING PROTEIN NATA"/>
    <property type="match status" value="1"/>
</dbReference>
<dbReference type="PROSITE" id="PS50893">
    <property type="entry name" value="ABC_TRANSPORTER_2"/>
    <property type="match status" value="1"/>
</dbReference>
<dbReference type="InterPro" id="IPR027417">
    <property type="entry name" value="P-loop_NTPase"/>
</dbReference>
<proteinExistence type="inferred from homology"/>
<dbReference type="EMBL" id="QWEI01000005">
    <property type="protein sequence ID" value="RHW36148.1"/>
    <property type="molecule type" value="Genomic_DNA"/>
</dbReference>
<reference evidence="6 7" key="1">
    <citation type="submission" date="2018-08" db="EMBL/GenBank/DDBJ databases">
        <title>Lysinibacillus sp. YLB-03 draft genome sequence.</title>
        <authorList>
            <person name="Yu L."/>
        </authorList>
    </citation>
    <scope>NUCLEOTIDE SEQUENCE [LARGE SCALE GENOMIC DNA]</scope>
    <source>
        <strain evidence="6 7">YLB-03</strain>
    </source>
</reference>
<evidence type="ECO:0000256" key="3">
    <source>
        <dbReference type="ARBA" id="ARBA00022741"/>
    </source>
</evidence>
<dbReference type="AlphaFoldDB" id="A0A396SCR5"/>
<dbReference type="GO" id="GO:0005524">
    <property type="term" value="F:ATP binding"/>
    <property type="evidence" value="ECO:0007669"/>
    <property type="project" value="UniProtKB-KW"/>
</dbReference>
<dbReference type="Pfam" id="PF00005">
    <property type="entry name" value="ABC_tran"/>
    <property type="match status" value="1"/>
</dbReference>
<comment type="similarity">
    <text evidence="1">Belongs to the ABC transporter superfamily.</text>
</comment>
<sequence>MRGDRLITVREVSKSFSNQRVLNKTSLTCQKGEILGLLGPNGAGKTTLIRVLNGVILPDSGEISINGYDPVIDGHEIRKVTGIVTESAGLYHQMNAVENLAFFADIYGVKNKSRIYDLLRQFGLDDHKSKPIGTYSTGMKKRLALAKALLHEPSILYLDEPTNGLDPDGISMVLSYLKEYNYQNGTTVLICSHVLHQLENVCSSFAFLDNGHIIDSGSLLQLQEKYSTHIKLNIHTNMKIENGNVSGFPCEQLENNHIRVTVNHKDEISPLLKNILLEHWIHSVAIEEQDLESIYFMIRSRNNE</sequence>
<keyword evidence="4 6" id="KW-0067">ATP-binding</keyword>
<dbReference type="GO" id="GO:0016887">
    <property type="term" value="F:ATP hydrolysis activity"/>
    <property type="evidence" value="ECO:0007669"/>
    <property type="project" value="InterPro"/>
</dbReference>
<evidence type="ECO:0000313" key="7">
    <source>
        <dbReference type="Proteomes" id="UP000265692"/>
    </source>
</evidence>
<keyword evidence="7" id="KW-1185">Reference proteome</keyword>
<evidence type="ECO:0000313" key="6">
    <source>
        <dbReference type="EMBL" id="RHW36148.1"/>
    </source>
</evidence>
<evidence type="ECO:0000256" key="2">
    <source>
        <dbReference type="ARBA" id="ARBA00022448"/>
    </source>
</evidence>
<comment type="caution">
    <text evidence="6">The sequence shown here is derived from an EMBL/GenBank/DDBJ whole genome shotgun (WGS) entry which is preliminary data.</text>
</comment>
<dbReference type="InterPro" id="IPR003439">
    <property type="entry name" value="ABC_transporter-like_ATP-bd"/>
</dbReference>
<dbReference type="SMART" id="SM00382">
    <property type="entry name" value="AAA"/>
    <property type="match status" value="1"/>
</dbReference>
<gene>
    <name evidence="6" type="ORF">D1B33_10935</name>
</gene>
<evidence type="ECO:0000256" key="4">
    <source>
        <dbReference type="ARBA" id="ARBA00022840"/>
    </source>
</evidence>
<organism evidence="6 7">
    <name type="scientific">Ureibacillus yapensis</name>
    <dbReference type="NCBI Taxonomy" id="2304605"/>
    <lineage>
        <taxon>Bacteria</taxon>
        <taxon>Bacillati</taxon>
        <taxon>Bacillota</taxon>
        <taxon>Bacilli</taxon>
        <taxon>Bacillales</taxon>
        <taxon>Caryophanaceae</taxon>
        <taxon>Ureibacillus</taxon>
    </lineage>
</organism>
<dbReference type="PANTHER" id="PTHR42711">
    <property type="entry name" value="ABC TRANSPORTER ATP-BINDING PROTEIN"/>
    <property type="match status" value="1"/>
</dbReference>
<dbReference type="InterPro" id="IPR003593">
    <property type="entry name" value="AAA+_ATPase"/>
</dbReference>
<name>A0A396SCR5_9BACL</name>
<keyword evidence="2" id="KW-0813">Transport</keyword>
<dbReference type="InterPro" id="IPR050763">
    <property type="entry name" value="ABC_transporter_ATP-binding"/>
</dbReference>
<dbReference type="CDD" id="cd03230">
    <property type="entry name" value="ABC_DR_subfamily_A"/>
    <property type="match status" value="1"/>
</dbReference>
<evidence type="ECO:0000256" key="1">
    <source>
        <dbReference type="ARBA" id="ARBA00005417"/>
    </source>
</evidence>
<accession>A0A396SCR5</accession>
<dbReference type="Proteomes" id="UP000265692">
    <property type="component" value="Unassembled WGS sequence"/>
</dbReference>
<dbReference type="SUPFAM" id="SSF52540">
    <property type="entry name" value="P-loop containing nucleoside triphosphate hydrolases"/>
    <property type="match status" value="1"/>
</dbReference>